<keyword evidence="7 11" id="KW-0406">Ion transport</keyword>
<keyword evidence="3 11" id="KW-0894">Sodium channel</keyword>
<evidence type="ECO:0000256" key="2">
    <source>
        <dbReference type="ARBA" id="ARBA00022448"/>
    </source>
</evidence>
<evidence type="ECO:0000256" key="9">
    <source>
        <dbReference type="ARBA" id="ARBA00023201"/>
    </source>
</evidence>
<dbReference type="EMBL" id="CAXITT010000116">
    <property type="protein sequence ID" value="CAL1532419.1"/>
    <property type="molecule type" value="Genomic_DNA"/>
</dbReference>
<dbReference type="AlphaFoldDB" id="A0AAV2HGG7"/>
<dbReference type="PANTHER" id="PTHR11690">
    <property type="entry name" value="AMILORIDE-SENSITIVE SODIUM CHANNEL-RELATED"/>
    <property type="match status" value="1"/>
</dbReference>
<keyword evidence="8" id="KW-0472">Membrane</keyword>
<dbReference type="Proteomes" id="UP001497497">
    <property type="component" value="Unassembled WGS sequence"/>
</dbReference>
<keyword evidence="2 11" id="KW-0813">Transport</keyword>
<evidence type="ECO:0000313" key="13">
    <source>
        <dbReference type="Proteomes" id="UP001497497"/>
    </source>
</evidence>
<dbReference type="PANTHER" id="PTHR11690:SF248">
    <property type="entry name" value="PICKPOCKET 17, ISOFORM A"/>
    <property type="match status" value="1"/>
</dbReference>
<keyword evidence="4 11" id="KW-0812">Transmembrane</keyword>
<sequence length="168" mass="19358">MCVESDSVSQRINLFSQLGYSYTDLACKRSCHQVKLLNECRCYEEDVPGGIDAMKILAGIDKDDMNFSFCDSNYLECLDRENCLYEREALGCTELCPPACSKVSFLRSASQAEWPVDEYYDHVIRKVDSSYKARNKTYAFIGAPQDHVRKIFLRLEIYYESINSILFC</sequence>
<reference evidence="12 13" key="1">
    <citation type="submission" date="2024-04" db="EMBL/GenBank/DDBJ databases">
        <authorList>
            <consortium name="Genoscope - CEA"/>
            <person name="William W."/>
        </authorList>
    </citation>
    <scope>NUCLEOTIDE SEQUENCE [LARGE SCALE GENOMIC DNA]</scope>
</reference>
<keyword evidence="9 11" id="KW-0739">Sodium transport</keyword>
<evidence type="ECO:0000256" key="5">
    <source>
        <dbReference type="ARBA" id="ARBA00022989"/>
    </source>
</evidence>
<evidence type="ECO:0000256" key="3">
    <source>
        <dbReference type="ARBA" id="ARBA00022461"/>
    </source>
</evidence>
<comment type="subcellular location">
    <subcellularLocation>
        <location evidence="1">Membrane</location>
        <topology evidence="1">Multi-pass membrane protein</topology>
    </subcellularLocation>
</comment>
<evidence type="ECO:0000256" key="1">
    <source>
        <dbReference type="ARBA" id="ARBA00004141"/>
    </source>
</evidence>
<evidence type="ECO:0000256" key="6">
    <source>
        <dbReference type="ARBA" id="ARBA00023053"/>
    </source>
</evidence>
<dbReference type="PRINTS" id="PR01078">
    <property type="entry name" value="AMINACHANNEL"/>
</dbReference>
<dbReference type="InterPro" id="IPR001873">
    <property type="entry name" value="ENaC"/>
</dbReference>
<accession>A0AAV2HGG7</accession>
<evidence type="ECO:0000256" key="10">
    <source>
        <dbReference type="ARBA" id="ARBA00023303"/>
    </source>
</evidence>
<comment type="similarity">
    <text evidence="11">Belongs to the amiloride-sensitive sodium channel (TC 1.A.6) family.</text>
</comment>
<dbReference type="GO" id="GO:0015280">
    <property type="term" value="F:ligand-gated sodium channel activity"/>
    <property type="evidence" value="ECO:0007669"/>
    <property type="project" value="TreeGrafter"/>
</dbReference>
<evidence type="ECO:0000256" key="4">
    <source>
        <dbReference type="ARBA" id="ARBA00022692"/>
    </source>
</evidence>
<evidence type="ECO:0000256" key="11">
    <source>
        <dbReference type="RuleBase" id="RU000679"/>
    </source>
</evidence>
<keyword evidence="5" id="KW-1133">Transmembrane helix</keyword>
<dbReference type="Pfam" id="PF00858">
    <property type="entry name" value="ASC"/>
    <property type="match status" value="1"/>
</dbReference>
<evidence type="ECO:0000256" key="8">
    <source>
        <dbReference type="ARBA" id="ARBA00023136"/>
    </source>
</evidence>
<keyword evidence="10 11" id="KW-0407">Ion channel</keyword>
<organism evidence="12 13">
    <name type="scientific">Lymnaea stagnalis</name>
    <name type="common">Great pond snail</name>
    <name type="synonym">Helix stagnalis</name>
    <dbReference type="NCBI Taxonomy" id="6523"/>
    <lineage>
        <taxon>Eukaryota</taxon>
        <taxon>Metazoa</taxon>
        <taxon>Spiralia</taxon>
        <taxon>Lophotrochozoa</taxon>
        <taxon>Mollusca</taxon>
        <taxon>Gastropoda</taxon>
        <taxon>Heterobranchia</taxon>
        <taxon>Euthyneura</taxon>
        <taxon>Panpulmonata</taxon>
        <taxon>Hygrophila</taxon>
        <taxon>Lymnaeoidea</taxon>
        <taxon>Lymnaeidae</taxon>
        <taxon>Lymnaea</taxon>
    </lineage>
</organism>
<proteinExistence type="inferred from homology"/>
<comment type="caution">
    <text evidence="12">The sequence shown here is derived from an EMBL/GenBank/DDBJ whole genome shotgun (WGS) entry which is preliminary data.</text>
</comment>
<evidence type="ECO:0000256" key="7">
    <source>
        <dbReference type="ARBA" id="ARBA00023065"/>
    </source>
</evidence>
<name>A0AAV2HGG7_LYMST</name>
<keyword evidence="6" id="KW-0915">Sodium</keyword>
<dbReference type="GO" id="GO:0005886">
    <property type="term" value="C:plasma membrane"/>
    <property type="evidence" value="ECO:0007669"/>
    <property type="project" value="TreeGrafter"/>
</dbReference>
<evidence type="ECO:0000313" key="12">
    <source>
        <dbReference type="EMBL" id="CAL1532419.1"/>
    </source>
</evidence>
<protein>
    <submittedName>
        <fullName evidence="12">Uncharacterized protein</fullName>
    </submittedName>
</protein>
<keyword evidence="13" id="KW-1185">Reference proteome</keyword>
<gene>
    <name evidence="12" type="ORF">GSLYS_00006498001</name>
</gene>